<dbReference type="SUPFAM" id="SSF48508">
    <property type="entry name" value="Nuclear receptor ligand-binding domain"/>
    <property type="match status" value="1"/>
</dbReference>
<comment type="similarity">
    <text evidence="9">Belongs to the nuclear hormone receptor family.</text>
</comment>
<evidence type="ECO:0000256" key="9">
    <source>
        <dbReference type="RuleBase" id="RU004334"/>
    </source>
</evidence>
<dbReference type="Gene3D" id="3.30.50.10">
    <property type="entry name" value="Erythroid Transcription Factor GATA-1, subunit A"/>
    <property type="match status" value="1"/>
</dbReference>
<evidence type="ECO:0000256" key="8">
    <source>
        <dbReference type="ARBA" id="ARBA00023242"/>
    </source>
</evidence>
<evidence type="ECO:0000259" key="10">
    <source>
        <dbReference type="PROSITE" id="PS51030"/>
    </source>
</evidence>
<dbReference type="PRINTS" id="PR00047">
    <property type="entry name" value="STROIDFINGER"/>
</dbReference>
<evidence type="ECO:0000256" key="6">
    <source>
        <dbReference type="ARBA" id="ARBA00023163"/>
    </source>
</evidence>
<dbReference type="InterPro" id="IPR013088">
    <property type="entry name" value="Znf_NHR/GATA"/>
</dbReference>
<evidence type="ECO:0000256" key="2">
    <source>
        <dbReference type="ARBA" id="ARBA00022771"/>
    </source>
</evidence>
<feature type="domain" description="Nuclear receptor" evidence="10">
    <location>
        <begin position="5"/>
        <end position="80"/>
    </location>
</feature>
<keyword evidence="2 9" id="KW-0863">Zinc-finger</keyword>
<dbReference type="Pfam" id="PF00104">
    <property type="entry name" value="Hormone_recep"/>
    <property type="match status" value="1"/>
</dbReference>
<dbReference type="SUPFAM" id="SSF57716">
    <property type="entry name" value="Glucocorticoid receptor-like (DNA-binding domain)"/>
    <property type="match status" value="1"/>
</dbReference>
<dbReference type="PROSITE" id="PS51257">
    <property type="entry name" value="PROKAR_LIPOPROTEIN"/>
    <property type="match status" value="1"/>
</dbReference>
<dbReference type="SMART" id="SM00430">
    <property type="entry name" value="HOLI"/>
    <property type="match status" value="1"/>
</dbReference>
<dbReference type="InterPro" id="IPR000536">
    <property type="entry name" value="Nucl_hrmn_rcpt_lig-bd"/>
</dbReference>
<dbReference type="GO" id="GO:0005634">
    <property type="term" value="C:nucleus"/>
    <property type="evidence" value="ECO:0007669"/>
    <property type="project" value="UniProtKB-SubCell"/>
</dbReference>
<evidence type="ECO:0000256" key="4">
    <source>
        <dbReference type="ARBA" id="ARBA00023015"/>
    </source>
</evidence>
<dbReference type="SMART" id="SM00399">
    <property type="entry name" value="ZnF_C4"/>
    <property type="match status" value="1"/>
</dbReference>
<organism evidence="11 12">
    <name type="scientific">Pristionchus entomophagus</name>
    <dbReference type="NCBI Taxonomy" id="358040"/>
    <lineage>
        <taxon>Eukaryota</taxon>
        <taxon>Metazoa</taxon>
        <taxon>Ecdysozoa</taxon>
        <taxon>Nematoda</taxon>
        <taxon>Chromadorea</taxon>
        <taxon>Rhabditida</taxon>
        <taxon>Rhabditina</taxon>
        <taxon>Diplogasteromorpha</taxon>
        <taxon>Diplogasteroidea</taxon>
        <taxon>Neodiplogasteridae</taxon>
        <taxon>Pristionchus</taxon>
    </lineage>
</organism>
<keyword evidence="8 9" id="KW-0539">Nucleus</keyword>
<evidence type="ECO:0000313" key="11">
    <source>
        <dbReference type="EMBL" id="GMS94257.1"/>
    </source>
</evidence>
<dbReference type="EMBL" id="BTSX01000004">
    <property type="protein sequence ID" value="GMS94257.1"/>
    <property type="molecule type" value="Genomic_DNA"/>
</dbReference>
<comment type="caution">
    <text evidence="11">The sequence shown here is derived from an EMBL/GenBank/DDBJ whole genome shotgun (WGS) entry which is preliminary data.</text>
</comment>
<evidence type="ECO:0000256" key="7">
    <source>
        <dbReference type="ARBA" id="ARBA00023170"/>
    </source>
</evidence>
<dbReference type="PROSITE" id="PS00031">
    <property type="entry name" value="NUCLEAR_REC_DBD_1"/>
    <property type="match status" value="1"/>
</dbReference>
<dbReference type="GO" id="GO:0008270">
    <property type="term" value="F:zinc ion binding"/>
    <property type="evidence" value="ECO:0007669"/>
    <property type="project" value="UniProtKB-KW"/>
</dbReference>
<name>A0AAV5TIQ8_9BILA</name>
<dbReference type="InterPro" id="IPR001628">
    <property type="entry name" value="Znf_hrmn_rcpt"/>
</dbReference>
<keyword evidence="12" id="KW-1185">Reference proteome</keyword>
<keyword evidence="1 9" id="KW-0479">Metal-binding</keyword>
<dbReference type="Proteomes" id="UP001432027">
    <property type="component" value="Unassembled WGS sequence"/>
</dbReference>
<dbReference type="PANTHER" id="PTHR46011:SF6">
    <property type="entry name" value="HIGH ZINC ACTIVATED NUCLEAR RECEPTOR PROTEIN"/>
    <property type="match status" value="1"/>
</dbReference>
<protein>
    <recommendedName>
        <fullName evidence="10">Nuclear receptor domain-containing protein</fullName>
    </recommendedName>
</protein>
<dbReference type="InterPro" id="IPR035500">
    <property type="entry name" value="NHR-like_dom_sf"/>
</dbReference>
<comment type="subcellular location">
    <subcellularLocation>
        <location evidence="9">Nucleus</location>
    </subcellularLocation>
</comment>
<evidence type="ECO:0000256" key="3">
    <source>
        <dbReference type="ARBA" id="ARBA00022833"/>
    </source>
</evidence>
<dbReference type="Gene3D" id="1.10.565.10">
    <property type="entry name" value="Retinoid X Receptor"/>
    <property type="match status" value="1"/>
</dbReference>
<reference evidence="11" key="1">
    <citation type="submission" date="2023-10" db="EMBL/GenBank/DDBJ databases">
        <title>Genome assembly of Pristionchus species.</title>
        <authorList>
            <person name="Yoshida K."/>
            <person name="Sommer R.J."/>
        </authorList>
    </citation>
    <scope>NUCLEOTIDE SEQUENCE</scope>
    <source>
        <strain evidence="11">RS0144</strain>
    </source>
</reference>
<sequence>MTRTSGACLICSKPNVSTNFGIYSCRACSSFFKRAQQSESRYPCRQNDGKCSLRADASMCRGCRYKRCLEVGMTYDRPRKVHIKKCKIEEMASIETIISQESIPSTSRTSREDSLLARIGRDHEACMIRRRIHEQEIIKRYNLHRIPQISEEVYLANLPGALAVFNVNATELWKFFLTVFPSVKTMPYKDQREFFRVCIPQFSLLEFFGRTKRIWGGYKQYYMCSVLVCTDIESPENWIGEENAGPHREELIESNRAFMQDLMKLLAPSFENADICESEKHALFALLLCESDYPSDFADCLQSFFENIRHEILNDLHLFYKDDMKLRDYSTRLGNILSICHAFREGNVLFQSFFRTQISIFDVYAAETLLQELLI</sequence>
<accession>A0AAV5TIQ8</accession>
<dbReference type="PROSITE" id="PS51030">
    <property type="entry name" value="NUCLEAR_REC_DBD_2"/>
    <property type="match status" value="1"/>
</dbReference>
<gene>
    <name evidence="11" type="ORF">PENTCL1PPCAC_16432</name>
</gene>
<dbReference type="PANTHER" id="PTHR46011">
    <property type="entry name" value="NUCLEAR HORMONE RECEPTOR FAMILY MEMBER NHR-86-RELATED"/>
    <property type="match status" value="1"/>
</dbReference>
<dbReference type="GO" id="GO:0003700">
    <property type="term" value="F:DNA-binding transcription factor activity"/>
    <property type="evidence" value="ECO:0007669"/>
    <property type="project" value="InterPro"/>
</dbReference>
<evidence type="ECO:0000256" key="1">
    <source>
        <dbReference type="ARBA" id="ARBA00022723"/>
    </source>
</evidence>
<keyword evidence="3 9" id="KW-0862">Zinc</keyword>
<keyword evidence="4 9" id="KW-0805">Transcription regulation</keyword>
<dbReference type="GO" id="GO:0043565">
    <property type="term" value="F:sequence-specific DNA binding"/>
    <property type="evidence" value="ECO:0007669"/>
    <property type="project" value="InterPro"/>
</dbReference>
<proteinExistence type="inferred from homology"/>
<keyword evidence="7 9" id="KW-0675">Receptor</keyword>
<evidence type="ECO:0000256" key="5">
    <source>
        <dbReference type="ARBA" id="ARBA00023125"/>
    </source>
</evidence>
<evidence type="ECO:0000313" key="12">
    <source>
        <dbReference type="Proteomes" id="UP001432027"/>
    </source>
</evidence>
<keyword evidence="6 9" id="KW-0804">Transcription</keyword>
<dbReference type="AlphaFoldDB" id="A0AAV5TIQ8"/>
<keyword evidence="5 9" id="KW-0238">DNA-binding</keyword>
<dbReference type="Pfam" id="PF00105">
    <property type="entry name" value="zf-C4"/>
    <property type="match status" value="1"/>
</dbReference>